<dbReference type="SMART" id="SM00487">
    <property type="entry name" value="DEXDc"/>
    <property type="match status" value="1"/>
</dbReference>
<evidence type="ECO:0000259" key="5">
    <source>
        <dbReference type="PROSITE" id="PS51194"/>
    </source>
</evidence>
<evidence type="ECO:0000313" key="7">
    <source>
        <dbReference type="Proteomes" id="UP000681870"/>
    </source>
</evidence>
<evidence type="ECO:0000256" key="3">
    <source>
        <dbReference type="ARBA" id="ARBA00023125"/>
    </source>
</evidence>
<reference evidence="6 7" key="1">
    <citation type="submission" date="2021-05" db="EMBL/GenBank/DDBJ databases">
        <title>Ornithinibacillus massiliensis sp. nov.</title>
        <authorList>
            <person name="Iwaza R."/>
            <person name="Lagier J.-C."/>
            <person name="Raoult D."/>
        </authorList>
    </citation>
    <scope>NUCLEOTIDE SEQUENCE [LARGE SCALE GENOMIC DNA]</scope>
    <source>
        <strain evidence="6 7">Marseille-P3601</strain>
    </source>
</reference>
<dbReference type="Gene3D" id="3.40.50.300">
    <property type="entry name" value="P-loop containing nucleotide triphosphate hydrolases"/>
    <property type="match status" value="2"/>
</dbReference>
<name>A0ABS5MHB0_9BACI</name>
<dbReference type="PANTHER" id="PTHR30580:SF1">
    <property type="entry name" value="COMF OPERON PROTEIN 1"/>
    <property type="match status" value="1"/>
</dbReference>
<keyword evidence="7" id="KW-1185">Reference proteome</keyword>
<keyword evidence="3" id="KW-0238">DNA-binding</keyword>
<accession>A0ABS5MHB0</accession>
<feature type="domain" description="Helicase C-terminal" evidence="5">
    <location>
        <begin position="308"/>
        <end position="457"/>
    </location>
</feature>
<dbReference type="SUPFAM" id="SSF52540">
    <property type="entry name" value="P-loop containing nucleoside triphosphate hydrolases"/>
    <property type="match status" value="1"/>
</dbReference>
<keyword evidence="6" id="KW-0378">Hydrolase</keyword>
<evidence type="ECO:0000313" key="6">
    <source>
        <dbReference type="EMBL" id="MBS3681730.1"/>
    </source>
</evidence>
<dbReference type="InterPro" id="IPR006935">
    <property type="entry name" value="Helicase/UvrB_N"/>
</dbReference>
<dbReference type="Proteomes" id="UP000681870">
    <property type="component" value="Unassembled WGS sequence"/>
</dbReference>
<dbReference type="InterPro" id="IPR027417">
    <property type="entry name" value="P-loop_NTPase"/>
</dbReference>
<dbReference type="PROSITE" id="PS51192">
    <property type="entry name" value="HELICASE_ATP_BIND_1"/>
    <property type="match status" value="1"/>
</dbReference>
<dbReference type="SMART" id="SM00490">
    <property type="entry name" value="HELICc"/>
    <property type="match status" value="1"/>
</dbReference>
<evidence type="ECO:0000256" key="1">
    <source>
        <dbReference type="ARBA" id="ARBA00022741"/>
    </source>
</evidence>
<proteinExistence type="predicted"/>
<dbReference type="Pfam" id="PF00271">
    <property type="entry name" value="Helicase_C"/>
    <property type="match status" value="1"/>
</dbReference>
<sequence>MTFKIESSKQPSDIYQYAGKLLLQSELPADANPQLFTQIPSITRKLLFFTCMRCGNQKHSLFGKIPCANCNETHLYCRNCIQMGRVMECEALYYYSGEEPTWTNYPSPMTWQGELTPAQQQASSKLVQAIQDGMEAYLVWAVCGSGKTEMLFEAIEKGLQLGKRICIATPRADVVRELKPRIQSAFQEVPIQALYGGSDEKEGSTQLIIATTHQLLRYHKTFDIIIIDEIDAFPYHNDPTLSFAVNRAKKSTSTTVYLTATPRQDLHLRIARKHLPHTFVPIRYHGHPLPVPQLVISYSLKKTLKKNKLPKSLMKWMNHRENPKRQMLIFVPTIQLAENLSTMLKEMKNLPFQLIDSVHSDDEERIEKINQFRNREIDLLITTTILERGVTFPSVDVMVLDAGHTVFDEAALVQIAGRAGRSADDPSGEVIFLHEGKTDAMVQAVQSIKQMNKRGGF</sequence>
<dbReference type="InterPro" id="IPR001650">
    <property type="entry name" value="Helicase_C-like"/>
</dbReference>
<dbReference type="InterPro" id="IPR014001">
    <property type="entry name" value="Helicase_ATP-bd"/>
</dbReference>
<comment type="caution">
    <text evidence="6">The sequence shown here is derived from an EMBL/GenBank/DDBJ whole genome shotgun (WGS) entry which is preliminary data.</text>
</comment>
<dbReference type="EMBL" id="JAGXBY010000006">
    <property type="protein sequence ID" value="MBS3681730.1"/>
    <property type="molecule type" value="Genomic_DNA"/>
</dbReference>
<keyword evidence="6" id="KW-0347">Helicase</keyword>
<gene>
    <name evidence="6" type="ORF">KGF86_16160</name>
</gene>
<dbReference type="PANTHER" id="PTHR30580">
    <property type="entry name" value="PRIMOSOMAL PROTEIN N"/>
    <property type="match status" value="1"/>
</dbReference>
<evidence type="ECO:0000259" key="4">
    <source>
        <dbReference type="PROSITE" id="PS51192"/>
    </source>
</evidence>
<keyword evidence="1" id="KW-0547">Nucleotide-binding</keyword>
<evidence type="ECO:0000256" key="2">
    <source>
        <dbReference type="ARBA" id="ARBA00022840"/>
    </source>
</evidence>
<feature type="domain" description="Helicase ATP-binding" evidence="4">
    <location>
        <begin position="128"/>
        <end position="265"/>
    </location>
</feature>
<keyword evidence="2" id="KW-0067">ATP-binding</keyword>
<dbReference type="GO" id="GO:0004386">
    <property type="term" value="F:helicase activity"/>
    <property type="evidence" value="ECO:0007669"/>
    <property type="project" value="UniProtKB-KW"/>
</dbReference>
<dbReference type="Pfam" id="PF04851">
    <property type="entry name" value="ResIII"/>
    <property type="match status" value="1"/>
</dbReference>
<protein>
    <submittedName>
        <fullName evidence="6">DEAD/DEAH box helicase family protein</fullName>
    </submittedName>
</protein>
<organism evidence="6 7">
    <name type="scientific">Ornithinibacillus massiliensis</name>
    <dbReference type="NCBI Taxonomy" id="1944633"/>
    <lineage>
        <taxon>Bacteria</taxon>
        <taxon>Bacillati</taxon>
        <taxon>Bacillota</taxon>
        <taxon>Bacilli</taxon>
        <taxon>Bacillales</taxon>
        <taxon>Bacillaceae</taxon>
        <taxon>Ornithinibacillus</taxon>
    </lineage>
</organism>
<dbReference type="PROSITE" id="PS51194">
    <property type="entry name" value="HELICASE_CTER"/>
    <property type="match status" value="1"/>
</dbReference>